<evidence type="ECO:0000256" key="8">
    <source>
        <dbReference type="ARBA" id="ARBA00022842"/>
    </source>
</evidence>
<evidence type="ECO:0000313" key="12">
    <source>
        <dbReference type="Proteomes" id="UP000772434"/>
    </source>
</evidence>
<evidence type="ECO:0000256" key="6">
    <source>
        <dbReference type="ARBA" id="ARBA00022763"/>
    </source>
</evidence>
<evidence type="ECO:0000256" key="10">
    <source>
        <dbReference type="ARBA" id="ARBA00023242"/>
    </source>
</evidence>
<dbReference type="GO" id="GO:0003697">
    <property type="term" value="F:single-stranded DNA binding"/>
    <property type="evidence" value="ECO:0007669"/>
    <property type="project" value="TreeGrafter"/>
</dbReference>
<keyword evidence="7" id="KW-0378">Hydrolase</keyword>
<dbReference type="GO" id="GO:0005737">
    <property type="term" value="C:cytoplasm"/>
    <property type="evidence" value="ECO:0007669"/>
    <property type="project" value="TreeGrafter"/>
</dbReference>
<keyword evidence="9" id="KW-0234">DNA repair</keyword>
<dbReference type="GO" id="GO:0004519">
    <property type="term" value="F:endonuclease activity"/>
    <property type="evidence" value="ECO:0007669"/>
    <property type="project" value="UniProtKB-KW"/>
</dbReference>
<dbReference type="GO" id="GO:0005634">
    <property type="term" value="C:nucleus"/>
    <property type="evidence" value="ECO:0007669"/>
    <property type="project" value="UniProtKB-SubCell"/>
</dbReference>
<proteinExistence type="predicted"/>
<name>A0A9P5PRF3_9AGAR</name>
<protein>
    <submittedName>
        <fullName evidence="11">Endonuclease/exonuclease/phosphatase</fullName>
    </submittedName>
</protein>
<keyword evidence="4" id="KW-0540">Nuclease</keyword>
<dbReference type="OrthoDB" id="9975959at2759"/>
<evidence type="ECO:0000256" key="5">
    <source>
        <dbReference type="ARBA" id="ARBA00022723"/>
    </source>
</evidence>
<dbReference type="InterPro" id="IPR036691">
    <property type="entry name" value="Endo/exonu/phosph_ase_sf"/>
</dbReference>
<evidence type="ECO:0000256" key="9">
    <source>
        <dbReference type="ARBA" id="ARBA00023204"/>
    </source>
</evidence>
<keyword evidence="8" id="KW-0460">Magnesium</keyword>
<dbReference type="SUPFAM" id="SSF56219">
    <property type="entry name" value="DNase I-like"/>
    <property type="match status" value="1"/>
</dbReference>
<reference evidence="11" key="1">
    <citation type="submission" date="2020-11" db="EMBL/GenBank/DDBJ databases">
        <authorList>
            <consortium name="DOE Joint Genome Institute"/>
            <person name="Ahrendt S."/>
            <person name="Riley R."/>
            <person name="Andreopoulos W."/>
            <person name="Labutti K."/>
            <person name="Pangilinan J."/>
            <person name="Ruiz-Duenas F.J."/>
            <person name="Barrasa J.M."/>
            <person name="Sanchez-Garcia M."/>
            <person name="Camarero S."/>
            <person name="Miyauchi S."/>
            <person name="Serrano A."/>
            <person name="Linde D."/>
            <person name="Babiker R."/>
            <person name="Drula E."/>
            <person name="Ayuso-Fernandez I."/>
            <person name="Pacheco R."/>
            <person name="Padilla G."/>
            <person name="Ferreira P."/>
            <person name="Barriuso J."/>
            <person name="Kellner H."/>
            <person name="Castanera R."/>
            <person name="Alfaro M."/>
            <person name="Ramirez L."/>
            <person name="Pisabarro A.G."/>
            <person name="Kuo A."/>
            <person name="Tritt A."/>
            <person name="Lipzen A."/>
            <person name="He G."/>
            <person name="Yan M."/>
            <person name="Ng V."/>
            <person name="Cullen D."/>
            <person name="Martin F."/>
            <person name="Rosso M.-N."/>
            <person name="Henrissat B."/>
            <person name="Hibbett D."/>
            <person name="Martinez A.T."/>
            <person name="Grigoriev I.V."/>
        </authorList>
    </citation>
    <scope>NUCLEOTIDE SEQUENCE</scope>
    <source>
        <strain evidence="11">AH 40177</strain>
    </source>
</reference>
<dbReference type="InterPro" id="IPR051547">
    <property type="entry name" value="TDP2-like"/>
</dbReference>
<comment type="cofactor">
    <cofactor evidence="2">
        <name>Mg(2+)</name>
        <dbReference type="ChEBI" id="CHEBI:18420"/>
    </cofactor>
</comment>
<dbReference type="GO" id="GO:0046872">
    <property type="term" value="F:metal ion binding"/>
    <property type="evidence" value="ECO:0007669"/>
    <property type="project" value="UniProtKB-KW"/>
</dbReference>
<evidence type="ECO:0000256" key="2">
    <source>
        <dbReference type="ARBA" id="ARBA00001946"/>
    </source>
</evidence>
<dbReference type="GO" id="GO:0070260">
    <property type="term" value="F:5'-tyrosyl-DNA phosphodiesterase activity"/>
    <property type="evidence" value="ECO:0007669"/>
    <property type="project" value="TreeGrafter"/>
</dbReference>
<comment type="caution">
    <text evidence="11">The sequence shown here is derived from an EMBL/GenBank/DDBJ whole genome shotgun (WGS) entry which is preliminary data.</text>
</comment>
<comment type="subcellular location">
    <subcellularLocation>
        <location evidence="3">Nucleus</location>
    </subcellularLocation>
</comment>
<gene>
    <name evidence="11" type="ORF">BDP27DRAFT_1297189</name>
</gene>
<dbReference type="PANTHER" id="PTHR15822">
    <property type="entry name" value="TRAF AND TNF RECEPTOR-ASSOCIATED PROTEIN"/>
    <property type="match status" value="1"/>
</dbReference>
<dbReference type="EMBL" id="JADNRY010000084">
    <property type="protein sequence ID" value="KAF9066620.1"/>
    <property type="molecule type" value="Genomic_DNA"/>
</dbReference>
<evidence type="ECO:0000256" key="1">
    <source>
        <dbReference type="ARBA" id="ARBA00001936"/>
    </source>
</evidence>
<keyword evidence="6" id="KW-0227">DNA damage</keyword>
<evidence type="ECO:0000256" key="7">
    <source>
        <dbReference type="ARBA" id="ARBA00022801"/>
    </source>
</evidence>
<dbReference type="Proteomes" id="UP000772434">
    <property type="component" value="Unassembled WGS sequence"/>
</dbReference>
<evidence type="ECO:0000256" key="3">
    <source>
        <dbReference type="ARBA" id="ARBA00004123"/>
    </source>
</evidence>
<dbReference type="PANTHER" id="PTHR15822:SF4">
    <property type="entry name" value="TYROSYL-DNA PHOSPHODIESTERASE 2"/>
    <property type="match status" value="1"/>
</dbReference>
<dbReference type="Gene3D" id="3.60.10.10">
    <property type="entry name" value="Endonuclease/exonuclease/phosphatase"/>
    <property type="match status" value="1"/>
</dbReference>
<sequence>MSYSYPYDHTSSAPQQNKLHALKFYRFHAGKKCWKHIAPGQRRERVLHSDLSIITWNVDFTSGKAVERINEALHYLRYSVLQSKTPPPCVILLQEVHSKVLPAILENPWIQKHFYLTPIDNLKWPYNIYGNITLIERSVSVINTEILWFAASNMGRTALVTDVRLAPLEPELYEGRREVNIRIINTHLESLDNAENRAEQLALCVELLKEEPIYAGVIGGDFNAFDEDSTEQVKDHGLVDTGETVEKVKGKASHTWGFHEKKPSKFPSGRFDKIVFTPRGDLSMSPPVIFGQDATTEDGEWVSDHYGLRTNLAV</sequence>
<organism evidence="11 12">
    <name type="scientific">Rhodocollybia butyracea</name>
    <dbReference type="NCBI Taxonomy" id="206335"/>
    <lineage>
        <taxon>Eukaryota</taxon>
        <taxon>Fungi</taxon>
        <taxon>Dikarya</taxon>
        <taxon>Basidiomycota</taxon>
        <taxon>Agaricomycotina</taxon>
        <taxon>Agaricomycetes</taxon>
        <taxon>Agaricomycetidae</taxon>
        <taxon>Agaricales</taxon>
        <taxon>Marasmiineae</taxon>
        <taxon>Omphalotaceae</taxon>
        <taxon>Rhodocollybia</taxon>
    </lineage>
</organism>
<evidence type="ECO:0000313" key="11">
    <source>
        <dbReference type="EMBL" id="KAF9066620.1"/>
    </source>
</evidence>
<keyword evidence="12" id="KW-1185">Reference proteome</keyword>
<dbReference type="AlphaFoldDB" id="A0A9P5PRF3"/>
<accession>A0A9P5PRF3</accession>
<keyword evidence="10" id="KW-0539">Nucleus</keyword>
<evidence type="ECO:0000256" key="4">
    <source>
        <dbReference type="ARBA" id="ARBA00022722"/>
    </source>
</evidence>
<dbReference type="GO" id="GO:0006302">
    <property type="term" value="P:double-strand break repair"/>
    <property type="evidence" value="ECO:0007669"/>
    <property type="project" value="TreeGrafter"/>
</dbReference>
<dbReference type="CDD" id="cd09080">
    <property type="entry name" value="TDP2"/>
    <property type="match status" value="1"/>
</dbReference>
<keyword evidence="11" id="KW-0255">Endonuclease</keyword>
<comment type="cofactor">
    <cofactor evidence="1">
        <name>Mn(2+)</name>
        <dbReference type="ChEBI" id="CHEBI:29035"/>
    </cofactor>
</comment>
<keyword evidence="5" id="KW-0479">Metal-binding</keyword>